<dbReference type="InterPro" id="IPR016163">
    <property type="entry name" value="Ald_DH_C"/>
</dbReference>
<keyword evidence="2 4" id="KW-0560">Oxidoreductase</keyword>
<dbReference type="GO" id="GO:0004777">
    <property type="term" value="F:succinate-semialdehyde dehydrogenase (NAD+) activity"/>
    <property type="evidence" value="ECO:0007669"/>
    <property type="project" value="TreeGrafter"/>
</dbReference>
<feature type="active site" evidence="3">
    <location>
        <position position="266"/>
    </location>
</feature>
<dbReference type="SUPFAM" id="SSF53720">
    <property type="entry name" value="ALDH-like"/>
    <property type="match status" value="1"/>
</dbReference>
<dbReference type="FunFam" id="3.40.309.10:FF:000004">
    <property type="entry name" value="Succinate-semialdehyde dehydrogenase I"/>
    <property type="match status" value="1"/>
</dbReference>
<dbReference type="InterPro" id="IPR010102">
    <property type="entry name" value="Succ_semiAld_DH"/>
</dbReference>
<dbReference type="FunFam" id="3.40.605.10:FF:000005">
    <property type="entry name" value="Succinate-semialdehyde dehydrogenase I"/>
    <property type="match status" value="1"/>
</dbReference>
<accession>A0A7T5UGV0</accession>
<dbReference type="InterPro" id="IPR029510">
    <property type="entry name" value="Ald_DH_CS_GLU"/>
</dbReference>
<dbReference type="AlphaFoldDB" id="A0A7T5UGV0"/>
<sequence length="498" mass="53058">MKTSVSAVVSADYESLLRSESYIDGAWVAQEAGRRFAVTNPASGLVIAHVPDMGRDEALRAVEAAGRAFVSWRQLLARERGRYLRRWNELIVTHADALAALLSAEQGKPLAEARGEVLSGAANVEWFAEEGQRIYGDTIPTHKADARVIVMKEPVGVVAAITPWNFPSSMITRKVAPALAAGCTVVLKPAEDTPLSALALAALAQEAGIPAGVFNVVTASLTSAPEVGEVLTTHPLVRKVSFTGSTEVGKILMRQSASTIKRLSLELGGNAPFIIFDSADLPRAVEGAIGSKFRNAGQTCICANRIYVQDRVYDEFARLFTEKVKALHVGPGDQPGVQVGPLINQAAIDKVKQHIQDAQAHGAKLLCGGGSHEAGPLFFQPTVLGDMASVMRVSREETFGPVAGLFRFRDEAEVTRLANDTAYGLAAYFYSRDLGQVFRVAEALEYGMVGINEPLLAAASAPFGGVKESGIGREGSHYGINDFINIKYLLVGGLSSPA</sequence>
<reference evidence="6 7" key="1">
    <citation type="submission" date="2020-07" db="EMBL/GenBank/DDBJ databases">
        <title>Huge and variable diversity of episymbiotic CPR bacteria and DPANN archaea in groundwater ecosystems.</title>
        <authorList>
            <person name="He C.Y."/>
            <person name="Keren R."/>
            <person name="Whittaker M."/>
            <person name="Farag I.F."/>
            <person name="Doudna J."/>
            <person name="Cate J.H.D."/>
            <person name="Banfield J.F."/>
        </authorList>
    </citation>
    <scope>NUCLEOTIDE SEQUENCE [LARGE SCALE GENOMIC DNA]</scope>
    <source>
        <strain evidence="6">NC_groundwater_70_Ag_B-0.1um_54_66</strain>
    </source>
</reference>
<evidence type="ECO:0000256" key="4">
    <source>
        <dbReference type="RuleBase" id="RU003345"/>
    </source>
</evidence>
<dbReference type="InterPro" id="IPR016160">
    <property type="entry name" value="Ald_DH_CS_CYS"/>
</dbReference>
<gene>
    <name evidence="6" type="ORF">HYS17_00390</name>
</gene>
<dbReference type="EMBL" id="CP066681">
    <property type="protein sequence ID" value="QQG36286.1"/>
    <property type="molecule type" value="Genomic_DNA"/>
</dbReference>
<organism evidence="6 7">
    <name type="scientific">Micavibrio aeruginosavorus</name>
    <dbReference type="NCBI Taxonomy" id="349221"/>
    <lineage>
        <taxon>Bacteria</taxon>
        <taxon>Pseudomonadati</taxon>
        <taxon>Bdellovibrionota</taxon>
        <taxon>Bdellovibrionia</taxon>
        <taxon>Bdellovibrionales</taxon>
        <taxon>Pseudobdellovibrionaceae</taxon>
        <taxon>Micavibrio</taxon>
    </lineage>
</organism>
<evidence type="ECO:0000256" key="1">
    <source>
        <dbReference type="ARBA" id="ARBA00009986"/>
    </source>
</evidence>
<dbReference type="Pfam" id="PF00171">
    <property type="entry name" value="Aldedh"/>
    <property type="match status" value="1"/>
</dbReference>
<dbReference type="Proteomes" id="UP000595362">
    <property type="component" value="Chromosome"/>
</dbReference>
<dbReference type="PROSITE" id="PS00687">
    <property type="entry name" value="ALDEHYDE_DEHYDR_GLU"/>
    <property type="match status" value="1"/>
</dbReference>
<evidence type="ECO:0000259" key="5">
    <source>
        <dbReference type="Pfam" id="PF00171"/>
    </source>
</evidence>
<dbReference type="GO" id="GO:0009450">
    <property type="term" value="P:gamma-aminobutyric acid catabolic process"/>
    <property type="evidence" value="ECO:0007669"/>
    <property type="project" value="InterPro"/>
</dbReference>
<protein>
    <submittedName>
        <fullName evidence="6">NAD-dependent succinate-semialdehyde dehydrogenase</fullName>
    </submittedName>
</protein>
<dbReference type="InterPro" id="IPR050740">
    <property type="entry name" value="Aldehyde_DH_Superfamily"/>
</dbReference>
<evidence type="ECO:0000256" key="3">
    <source>
        <dbReference type="PROSITE-ProRule" id="PRU10007"/>
    </source>
</evidence>
<evidence type="ECO:0000313" key="7">
    <source>
        <dbReference type="Proteomes" id="UP000595362"/>
    </source>
</evidence>
<evidence type="ECO:0000313" key="6">
    <source>
        <dbReference type="EMBL" id="QQG36286.1"/>
    </source>
</evidence>
<feature type="domain" description="Aldehyde dehydrogenase" evidence="5">
    <location>
        <begin position="27"/>
        <end position="488"/>
    </location>
</feature>
<dbReference type="PROSITE" id="PS00070">
    <property type="entry name" value="ALDEHYDE_DEHYDR_CYS"/>
    <property type="match status" value="1"/>
</dbReference>
<dbReference type="Gene3D" id="3.40.309.10">
    <property type="entry name" value="Aldehyde Dehydrogenase, Chain A, domain 2"/>
    <property type="match status" value="1"/>
</dbReference>
<dbReference type="Gene3D" id="3.40.605.10">
    <property type="entry name" value="Aldehyde Dehydrogenase, Chain A, domain 1"/>
    <property type="match status" value="1"/>
</dbReference>
<evidence type="ECO:0000256" key="2">
    <source>
        <dbReference type="ARBA" id="ARBA00023002"/>
    </source>
</evidence>
<dbReference type="PANTHER" id="PTHR43353:SF5">
    <property type="entry name" value="SUCCINATE-SEMIALDEHYDE DEHYDROGENASE, MITOCHONDRIAL"/>
    <property type="match status" value="1"/>
</dbReference>
<dbReference type="NCBIfam" id="TIGR01780">
    <property type="entry name" value="SSADH"/>
    <property type="match status" value="1"/>
</dbReference>
<comment type="similarity">
    <text evidence="1 4">Belongs to the aldehyde dehydrogenase family.</text>
</comment>
<dbReference type="InterPro" id="IPR016162">
    <property type="entry name" value="Ald_DH_N"/>
</dbReference>
<dbReference type="PANTHER" id="PTHR43353">
    <property type="entry name" value="SUCCINATE-SEMIALDEHYDE DEHYDROGENASE, MITOCHONDRIAL"/>
    <property type="match status" value="1"/>
</dbReference>
<proteinExistence type="inferred from homology"/>
<dbReference type="CDD" id="cd07103">
    <property type="entry name" value="ALDH_F5_SSADH_GabD"/>
    <property type="match status" value="1"/>
</dbReference>
<dbReference type="InterPro" id="IPR016161">
    <property type="entry name" value="Ald_DH/histidinol_DH"/>
</dbReference>
<name>A0A7T5UGV0_9BACT</name>
<dbReference type="InterPro" id="IPR015590">
    <property type="entry name" value="Aldehyde_DH_dom"/>
</dbReference>